<protein>
    <submittedName>
        <fullName evidence="2">Uncharacterized protein</fullName>
    </submittedName>
</protein>
<keyword evidence="1" id="KW-0472">Membrane</keyword>
<evidence type="ECO:0000256" key="1">
    <source>
        <dbReference type="SAM" id="Phobius"/>
    </source>
</evidence>
<organism evidence="2 3">
    <name type="scientific">Pseudothermotoga lettingae (strain ATCC BAA-301 / DSM 14385 / NBRC 107922 / TMO)</name>
    <name type="common">Thermotoga lettingae</name>
    <dbReference type="NCBI Taxonomy" id="416591"/>
    <lineage>
        <taxon>Bacteria</taxon>
        <taxon>Thermotogati</taxon>
        <taxon>Thermotogota</taxon>
        <taxon>Thermotogae</taxon>
        <taxon>Thermotogales</taxon>
        <taxon>Thermotogaceae</taxon>
        <taxon>Pseudothermotoga</taxon>
    </lineage>
</organism>
<dbReference type="HOGENOM" id="CLU_894105_0_0_0"/>
<dbReference type="AlphaFoldDB" id="A8F8F6"/>
<keyword evidence="1" id="KW-1133">Transmembrane helix</keyword>
<feature type="transmembrane region" description="Helical" evidence="1">
    <location>
        <begin position="12"/>
        <end position="32"/>
    </location>
</feature>
<keyword evidence="1" id="KW-0812">Transmembrane</keyword>
<sequence length="357" mass="40262">MRVIDQMDSNPFLRNLIIAILITLITTVALSYSPRVFKYDPITGLWKKVDPVESQIILPEAGQLNFSSTSVSVPLDGSIVIDPITIDPFLAESSTSKGNRQWFYYIEYEVGRFSEKKFFGLIAAQNMNIGTTTVWIESGELHVKFELLDGWLASESHLNITETEPSGNQSPGQYPYKVNHDPYVSEFEYVVNIRNKCQDFKKIYILLHLSVNRNSQFETAWAGGNPPSRMSVRVSSSKIAWYIKKPGKYMTNAFEVTINSTDSVTISFKNFDNVKPQGGIGVKDISVFYAISDDLAGEFNWIPAENLNNWIVTVKAGVSNLNFYQLVDLKTQSAGIYRNTGTITFTVQNTKAYIEQF</sequence>
<evidence type="ECO:0000313" key="3">
    <source>
        <dbReference type="Proteomes" id="UP000002016"/>
    </source>
</evidence>
<proteinExistence type="predicted"/>
<name>A8F8F6_PSELT</name>
<keyword evidence="3" id="KW-1185">Reference proteome</keyword>
<reference evidence="2 3" key="1">
    <citation type="submission" date="2007-08" db="EMBL/GenBank/DDBJ databases">
        <title>Complete sequence of Thermotoga lettingae TMO.</title>
        <authorList>
            <consortium name="US DOE Joint Genome Institute"/>
            <person name="Copeland A."/>
            <person name="Lucas S."/>
            <person name="Lapidus A."/>
            <person name="Barry K."/>
            <person name="Glavina del Rio T."/>
            <person name="Dalin E."/>
            <person name="Tice H."/>
            <person name="Pitluck S."/>
            <person name="Foster B."/>
            <person name="Bruce D."/>
            <person name="Schmutz J."/>
            <person name="Larimer F."/>
            <person name="Land M."/>
            <person name="Hauser L."/>
            <person name="Kyrpides N."/>
            <person name="Mikhailova N."/>
            <person name="Nelson K."/>
            <person name="Gogarten J.P."/>
            <person name="Noll K."/>
            <person name="Richardson P."/>
        </authorList>
    </citation>
    <scope>NUCLEOTIDE SEQUENCE [LARGE SCALE GENOMIC DNA]</scope>
    <source>
        <strain evidence="3">ATCC BAA-301 / DSM 14385 / NBRC 107922 / TMO</strain>
    </source>
</reference>
<gene>
    <name evidence="2" type="ordered locus">Tlet_1886</name>
</gene>
<accession>A8F8F6</accession>
<dbReference type="Proteomes" id="UP000002016">
    <property type="component" value="Chromosome"/>
</dbReference>
<dbReference type="KEGG" id="tle:Tlet_1886"/>
<dbReference type="EMBL" id="CP000812">
    <property type="protein sequence ID" value="ABV34440.1"/>
    <property type="molecule type" value="Genomic_DNA"/>
</dbReference>
<dbReference type="STRING" id="416591.Tlet_1886"/>
<evidence type="ECO:0000313" key="2">
    <source>
        <dbReference type="EMBL" id="ABV34440.1"/>
    </source>
</evidence>
<reference evidence="2 3" key="2">
    <citation type="journal article" date="2009" name="Proc. Natl. Acad. Sci. U.S.A.">
        <title>On the chimeric nature, thermophilic origin, and phylogenetic placement of the Thermotogales.</title>
        <authorList>
            <person name="Zhaxybayeva O."/>
            <person name="Swithers K.S."/>
            <person name="Lapierre P."/>
            <person name="Fournier G.P."/>
            <person name="Bickhart D.M."/>
            <person name="DeBoy R.T."/>
            <person name="Nelson K.E."/>
            <person name="Nesbo C.L."/>
            <person name="Doolittle W.F."/>
            <person name="Gogarten J.P."/>
            <person name="Noll K.M."/>
        </authorList>
    </citation>
    <scope>NUCLEOTIDE SEQUENCE [LARGE SCALE GENOMIC DNA]</scope>
    <source>
        <strain evidence="3">ATCC BAA-301 / DSM 14385 / NBRC 107922 / TMO</strain>
    </source>
</reference>